<name>F2JSN0_CELLD</name>
<dbReference type="PROSITE" id="PS51165">
    <property type="entry name" value="THUMP"/>
    <property type="match status" value="1"/>
</dbReference>
<dbReference type="GO" id="GO:0003723">
    <property type="term" value="F:RNA binding"/>
    <property type="evidence" value="ECO:0007669"/>
    <property type="project" value="UniProtKB-UniRule"/>
</dbReference>
<keyword evidence="2 5" id="KW-0808">Transferase</keyword>
<dbReference type="PANTHER" id="PTHR47313:SF1">
    <property type="entry name" value="RIBOSOMAL RNA LARGE SUBUNIT METHYLTRANSFERASE K_L"/>
    <property type="match status" value="1"/>
</dbReference>
<gene>
    <name evidence="5" type="ordered locus">Clole_1135</name>
</gene>
<dbReference type="eggNOG" id="COG0116">
    <property type="taxonomic scope" value="Bacteria"/>
</dbReference>
<dbReference type="Proteomes" id="UP000008467">
    <property type="component" value="Chromosome"/>
</dbReference>
<evidence type="ECO:0000313" key="5">
    <source>
        <dbReference type="EMBL" id="ADZ82864.1"/>
    </source>
</evidence>
<dbReference type="HOGENOM" id="CLU_032119_3_1_9"/>
<dbReference type="SMART" id="SM00981">
    <property type="entry name" value="THUMP"/>
    <property type="match status" value="1"/>
</dbReference>
<dbReference type="Pfam" id="PF02926">
    <property type="entry name" value="THUMP"/>
    <property type="match status" value="1"/>
</dbReference>
<dbReference type="Pfam" id="PF22020">
    <property type="entry name" value="RlmL_1st"/>
    <property type="match status" value="1"/>
</dbReference>
<keyword evidence="3" id="KW-0694">RNA-binding</keyword>
<proteinExistence type="predicted"/>
<dbReference type="GO" id="GO:0070043">
    <property type="term" value="F:rRNA (guanine-N7-)-methyltransferase activity"/>
    <property type="evidence" value="ECO:0007669"/>
    <property type="project" value="TreeGrafter"/>
</dbReference>
<dbReference type="InterPro" id="IPR004114">
    <property type="entry name" value="THUMP_dom"/>
</dbReference>
<evidence type="ECO:0000256" key="3">
    <source>
        <dbReference type="PROSITE-ProRule" id="PRU00529"/>
    </source>
</evidence>
<dbReference type="Gene3D" id="3.40.50.150">
    <property type="entry name" value="Vaccinia Virus protein VP39"/>
    <property type="match status" value="1"/>
</dbReference>
<accession>F2JSN0</accession>
<sequence length="390" mass="44035">MKTFELIATSTFGLEAMVRKEVEDLGYEINAVQDGKVVYTGDSEAIVLSNLWLRSADRVLIKMGEFKATTFVELFDKVTALPWEAWITPDAKFTVNGKSVKSKLFSISDCQAITKKAIVKRLSEKYKMDWFPETGPSYTVQVSILKDVATLTIDTTGREGLHKRGYRVSNVEAPLKETMAAALLQISYWQKGRMLYDPCCGSGTFAIEAAMLAKNIAPGLNRQFASSFWPQVPKTLWDELRQEAREAIDQKGNPIIYASDIDRNVINKARENAEAAGVGEYIQFFAKPIHKATLPHGDYGIVIANPPYGERISNLSQIEQIHRELRRLIDSNPTWSLYAITSVDTFERDYGKKANKKRKLFNGNLKVDFYQYFGPKPPKDGENFKEISNN</sequence>
<dbReference type="RefSeq" id="WP_013656163.1">
    <property type="nucleotide sequence ID" value="NC_015275.1"/>
</dbReference>
<protein>
    <submittedName>
        <fullName evidence="5">rRNA (Guanine-N(2)-)-methyltransferase</fullName>
        <ecNumber evidence="5">2.1.1.171</ecNumber>
    </submittedName>
</protein>
<dbReference type="Gene3D" id="3.30.2130.30">
    <property type="match status" value="1"/>
</dbReference>
<dbReference type="GO" id="GO:0052913">
    <property type="term" value="F:16S rRNA (guanine(966)-N(2))-methyltransferase activity"/>
    <property type="evidence" value="ECO:0007669"/>
    <property type="project" value="UniProtKB-EC"/>
</dbReference>
<dbReference type="STRING" id="642492.Clole_1135"/>
<dbReference type="SUPFAM" id="SSF53335">
    <property type="entry name" value="S-adenosyl-L-methionine-dependent methyltransferases"/>
    <property type="match status" value="1"/>
</dbReference>
<dbReference type="InterPro" id="IPR002052">
    <property type="entry name" value="DNA_methylase_N6_adenine_CS"/>
</dbReference>
<dbReference type="InterPro" id="IPR054170">
    <property type="entry name" value="RlmL_1st"/>
</dbReference>
<evidence type="ECO:0000259" key="4">
    <source>
        <dbReference type="PROSITE" id="PS51165"/>
    </source>
</evidence>
<dbReference type="PRINTS" id="PR00507">
    <property type="entry name" value="N12N6MTFRASE"/>
</dbReference>
<dbReference type="InterPro" id="IPR029063">
    <property type="entry name" value="SAM-dependent_MTases_sf"/>
</dbReference>
<dbReference type="AlphaFoldDB" id="F2JSN0"/>
<dbReference type="KEGG" id="cle:Clole_1135"/>
<dbReference type="PANTHER" id="PTHR47313">
    <property type="entry name" value="RIBOSOMAL RNA LARGE SUBUNIT METHYLTRANSFERASE K/L"/>
    <property type="match status" value="1"/>
</dbReference>
<dbReference type="InterPro" id="IPR000241">
    <property type="entry name" value="RlmKL-like_Mtase"/>
</dbReference>
<dbReference type="EC" id="2.1.1.171" evidence="5"/>
<reference evidence="5 6" key="1">
    <citation type="journal article" date="2011" name="J. Bacteriol.">
        <title>Complete genome sequence of the cellulose-degrading bacterium Cellulosilyticum lentocellum.</title>
        <authorList>
            <consortium name="US DOE Joint Genome Institute"/>
            <person name="Miller D.A."/>
            <person name="Suen G."/>
            <person name="Bruce D."/>
            <person name="Copeland A."/>
            <person name="Cheng J.F."/>
            <person name="Detter C."/>
            <person name="Goodwin L.A."/>
            <person name="Han C.S."/>
            <person name="Hauser L.J."/>
            <person name="Land M.L."/>
            <person name="Lapidus A."/>
            <person name="Lucas S."/>
            <person name="Meincke L."/>
            <person name="Pitluck S."/>
            <person name="Tapia R."/>
            <person name="Teshima H."/>
            <person name="Woyke T."/>
            <person name="Fox B.G."/>
            <person name="Angert E.R."/>
            <person name="Currie C.R."/>
        </authorList>
    </citation>
    <scope>NUCLEOTIDE SEQUENCE [LARGE SCALE GENOMIC DNA]</scope>
    <source>
        <strain evidence="6">ATCC 49066 / DSM 5427 / NCIMB 11756 / RHM5</strain>
    </source>
</reference>
<dbReference type="CDD" id="cd11715">
    <property type="entry name" value="THUMP_AdoMetMT"/>
    <property type="match status" value="1"/>
</dbReference>
<organism evidence="5 6">
    <name type="scientific">Cellulosilyticum lentocellum (strain ATCC 49066 / DSM 5427 / NCIMB 11756 / RHM5)</name>
    <name type="common">Clostridium lentocellum</name>
    <dbReference type="NCBI Taxonomy" id="642492"/>
    <lineage>
        <taxon>Bacteria</taxon>
        <taxon>Bacillati</taxon>
        <taxon>Bacillota</taxon>
        <taxon>Clostridia</taxon>
        <taxon>Lachnospirales</taxon>
        <taxon>Cellulosilyticaceae</taxon>
        <taxon>Cellulosilyticum</taxon>
    </lineage>
</organism>
<keyword evidence="6" id="KW-1185">Reference proteome</keyword>
<feature type="domain" description="THUMP" evidence="4">
    <location>
        <begin position="45"/>
        <end position="155"/>
    </location>
</feature>
<dbReference type="EMBL" id="CP002582">
    <property type="protein sequence ID" value="ADZ82864.1"/>
    <property type="molecule type" value="Genomic_DNA"/>
</dbReference>
<evidence type="ECO:0000313" key="6">
    <source>
        <dbReference type="Proteomes" id="UP000008467"/>
    </source>
</evidence>
<evidence type="ECO:0000256" key="2">
    <source>
        <dbReference type="ARBA" id="ARBA00022679"/>
    </source>
</evidence>
<keyword evidence="1 5" id="KW-0489">Methyltransferase</keyword>
<dbReference type="PROSITE" id="PS00092">
    <property type="entry name" value="N6_MTASE"/>
    <property type="match status" value="1"/>
</dbReference>
<dbReference type="Pfam" id="PF01170">
    <property type="entry name" value="UPF0020"/>
    <property type="match status" value="1"/>
</dbReference>
<evidence type="ECO:0000256" key="1">
    <source>
        <dbReference type="ARBA" id="ARBA00022603"/>
    </source>
</evidence>